<dbReference type="InterPro" id="IPR008271">
    <property type="entry name" value="Ser/Thr_kinase_AS"/>
</dbReference>
<keyword evidence="5" id="KW-0418">Kinase</keyword>
<evidence type="ECO:0000256" key="3">
    <source>
        <dbReference type="ARBA" id="ARBA00022679"/>
    </source>
</evidence>
<keyword evidence="9" id="KW-1133">Transmembrane helix</keyword>
<comment type="catalytic activity">
    <reaction evidence="8">
        <text>L-seryl-[protein] + ATP = O-phospho-L-seryl-[protein] + ADP + H(+)</text>
        <dbReference type="Rhea" id="RHEA:17989"/>
        <dbReference type="Rhea" id="RHEA-COMP:9863"/>
        <dbReference type="Rhea" id="RHEA-COMP:11604"/>
        <dbReference type="ChEBI" id="CHEBI:15378"/>
        <dbReference type="ChEBI" id="CHEBI:29999"/>
        <dbReference type="ChEBI" id="CHEBI:30616"/>
        <dbReference type="ChEBI" id="CHEBI:83421"/>
        <dbReference type="ChEBI" id="CHEBI:456216"/>
        <dbReference type="EC" id="2.7.11.1"/>
    </reaction>
</comment>
<dbReference type="SUPFAM" id="SSF81606">
    <property type="entry name" value="PP2C-like"/>
    <property type="match status" value="1"/>
</dbReference>
<evidence type="ECO:0000256" key="2">
    <source>
        <dbReference type="ARBA" id="ARBA00022527"/>
    </source>
</evidence>
<dbReference type="SMART" id="SM00220">
    <property type="entry name" value="S_TKc"/>
    <property type="match status" value="1"/>
</dbReference>
<dbReference type="GO" id="GO:0005524">
    <property type="term" value="F:ATP binding"/>
    <property type="evidence" value="ECO:0007669"/>
    <property type="project" value="UniProtKB-KW"/>
</dbReference>
<dbReference type="Proteomes" id="UP000050863">
    <property type="component" value="Unassembled WGS sequence"/>
</dbReference>
<reference evidence="12 13" key="1">
    <citation type="submission" date="2014-03" db="EMBL/GenBank/DDBJ databases">
        <title>Bradyrhizobium valentinum sp. nov., isolated from effective nodules of Lupinus mariae-josephae, a lupine endemic of basic-lime soils in Eastern Spain.</title>
        <authorList>
            <person name="Duran D."/>
            <person name="Rey L."/>
            <person name="Navarro A."/>
            <person name="Busquets A."/>
            <person name="Imperial J."/>
            <person name="Ruiz-Argueso T."/>
        </authorList>
    </citation>
    <scope>NUCLEOTIDE SEQUENCE [LARGE SCALE GENOMIC DNA]</scope>
    <source>
        <strain evidence="12 13">PAC68</strain>
    </source>
</reference>
<dbReference type="SMART" id="SM00331">
    <property type="entry name" value="PP2C_SIG"/>
    <property type="match status" value="1"/>
</dbReference>
<evidence type="ECO:0000256" key="7">
    <source>
        <dbReference type="ARBA" id="ARBA00047899"/>
    </source>
</evidence>
<dbReference type="EMBL" id="LLXZ01000093">
    <property type="protein sequence ID" value="KRR08082.1"/>
    <property type="molecule type" value="Genomic_DNA"/>
</dbReference>
<dbReference type="CDD" id="cd00143">
    <property type="entry name" value="PP2Cc"/>
    <property type="match status" value="1"/>
</dbReference>
<evidence type="ECO:0000256" key="5">
    <source>
        <dbReference type="ARBA" id="ARBA00022777"/>
    </source>
</evidence>
<comment type="catalytic activity">
    <reaction evidence="7">
        <text>L-threonyl-[protein] + ATP = O-phospho-L-threonyl-[protein] + ADP + H(+)</text>
        <dbReference type="Rhea" id="RHEA:46608"/>
        <dbReference type="Rhea" id="RHEA-COMP:11060"/>
        <dbReference type="Rhea" id="RHEA-COMP:11605"/>
        <dbReference type="ChEBI" id="CHEBI:15378"/>
        <dbReference type="ChEBI" id="CHEBI:30013"/>
        <dbReference type="ChEBI" id="CHEBI:30616"/>
        <dbReference type="ChEBI" id="CHEBI:61977"/>
        <dbReference type="ChEBI" id="CHEBI:456216"/>
        <dbReference type="EC" id="2.7.11.1"/>
    </reaction>
</comment>
<evidence type="ECO:0000313" key="12">
    <source>
        <dbReference type="EMBL" id="KRR08082.1"/>
    </source>
</evidence>
<evidence type="ECO:0000313" key="13">
    <source>
        <dbReference type="Proteomes" id="UP000050863"/>
    </source>
</evidence>
<dbReference type="CDD" id="cd14014">
    <property type="entry name" value="STKc_PknB_like"/>
    <property type="match status" value="1"/>
</dbReference>
<dbReference type="OrthoDB" id="9801841at2"/>
<accession>A0A0R3LK70</accession>
<keyword evidence="13" id="KW-1185">Reference proteome</keyword>
<evidence type="ECO:0000259" key="11">
    <source>
        <dbReference type="PROSITE" id="PS51746"/>
    </source>
</evidence>
<dbReference type="PROSITE" id="PS51746">
    <property type="entry name" value="PPM_2"/>
    <property type="match status" value="1"/>
</dbReference>
<dbReference type="Pfam" id="PF00069">
    <property type="entry name" value="Pkinase"/>
    <property type="match status" value="1"/>
</dbReference>
<sequence length="570" mass="62828">MTIGSQRNLGVRVGFVSETGKRSANEDYVGTCLGQSGVSNRDIVAAVADGVGGHKGGREAAELAIRCFIDAYYSLPETLGVRRRASRSLEAANSWIYTQGRTDPQLSGMSCAFSSIILSRRLCHVIHIGDTRAYRLSEGRLERLTTDHIAGRGDLAHLLNRAIGFEDFARFDYATVGLRQHDRLLICSDGVHGVLADHRLQVLLSERTSPEESARALVDAALDAGSTDNMTALVLDVVDLPPADRDELTHSIATLPILDLPETGDVVDDFTLGEILSDGRYSRLFKAIDKRQGRELVLKFPHPRVASEGSYRLAFVREAWVAARVRSLWIGEIIELPAERQTRLYSVMPLYEGETLEQRLNRSPQLSLAEGIGIATKLARAVATLHRAGIIHRDIKPDNVILLKAGGLRLVDLGVARVPLLEDFPAEDIPGTASYMAPELFGGRPGDEFSDLYALGVTVYRMFTAAYPYGEIEPFSRPRFGKPAYLSRYRPDLPAWLDAVIGKALNVDPAQRYGDVIEFSHELENGAMWAKPAVTSRRSLYERDPLVFWKGLSAGLVVLVILLLAWIVKN</sequence>
<evidence type="ECO:0000256" key="9">
    <source>
        <dbReference type="SAM" id="Phobius"/>
    </source>
</evidence>
<dbReference type="PROSITE" id="PS00108">
    <property type="entry name" value="PROTEIN_KINASE_ST"/>
    <property type="match status" value="1"/>
</dbReference>
<keyword evidence="9" id="KW-0812">Transmembrane</keyword>
<organism evidence="12 13">
    <name type="scientific">Bradyrhizobium jicamae</name>
    <dbReference type="NCBI Taxonomy" id="280332"/>
    <lineage>
        <taxon>Bacteria</taxon>
        <taxon>Pseudomonadati</taxon>
        <taxon>Pseudomonadota</taxon>
        <taxon>Alphaproteobacteria</taxon>
        <taxon>Hyphomicrobiales</taxon>
        <taxon>Nitrobacteraceae</taxon>
        <taxon>Bradyrhizobium</taxon>
    </lineage>
</organism>
<feature type="domain" description="PPM-type phosphatase" evidence="11">
    <location>
        <begin position="12"/>
        <end position="237"/>
    </location>
</feature>
<keyword evidence="2" id="KW-0723">Serine/threonine-protein kinase</keyword>
<protein>
    <recommendedName>
        <fullName evidence="1">non-specific serine/threonine protein kinase</fullName>
        <ecNumber evidence="1">2.7.11.1</ecNumber>
    </recommendedName>
</protein>
<feature type="domain" description="Protein kinase" evidence="10">
    <location>
        <begin position="270"/>
        <end position="524"/>
    </location>
</feature>
<keyword evidence="4" id="KW-0547">Nucleotide-binding</keyword>
<dbReference type="Gene3D" id="3.30.200.20">
    <property type="entry name" value="Phosphorylase Kinase, domain 1"/>
    <property type="match status" value="1"/>
</dbReference>
<dbReference type="InterPro" id="IPR036457">
    <property type="entry name" value="PPM-type-like_dom_sf"/>
</dbReference>
<keyword evidence="3" id="KW-0808">Transferase</keyword>
<keyword evidence="9" id="KW-0472">Membrane</keyword>
<evidence type="ECO:0000259" key="10">
    <source>
        <dbReference type="PROSITE" id="PS50011"/>
    </source>
</evidence>
<dbReference type="STRING" id="280332.CQ12_14620"/>
<dbReference type="RefSeq" id="WP_057836004.1">
    <property type="nucleotide sequence ID" value="NZ_LLXZ01000093.1"/>
</dbReference>
<dbReference type="PROSITE" id="PS50011">
    <property type="entry name" value="PROTEIN_KINASE_DOM"/>
    <property type="match status" value="1"/>
</dbReference>
<dbReference type="Gene3D" id="1.10.510.10">
    <property type="entry name" value="Transferase(Phosphotransferase) domain 1"/>
    <property type="match status" value="1"/>
</dbReference>
<dbReference type="Gene3D" id="3.60.40.10">
    <property type="entry name" value="PPM-type phosphatase domain"/>
    <property type="match status" value="1"/>
</dbReference>
<dbReference type="InterPro" id="IPR001932">
    <property type="entry name" value="PPM-type_phosphatase-like_dom"/>
</dbReference>
<feature type="transmembrane region" description="Helical" evidence="9">
    <location>
        <begin position="546"/>
        <end position="568"/>
    </location>
</feature>
<evidence type="ECO:0000256" key="4">
    <source>
        <dbReference type="ARBA" id="ARBA00022741"/>
    </source>
</evidence>
<dbReference type="PANTHER" id="PTHR43671">
    <property type="entry name" value="SERINE/THREONINE-PROTEIN KINASE NEK"/>
    <property type="match status" value="1"/>
</dbReference>
<dbReference type="GO" id="GO:0004674">
    <property type="term" value="F:protein serine/threonine kinase activity"/>
    <property type="evidence" value="ECO:0007669"/>
    <property type="project" value="UniProtKB-KW"/>
</dbReference>
<name>A0A0R3LK70_9BRAD</name>
<dbReference type="SUPFAM" id="SSF56112">
    <property type="entry name" value="Protein kinase-like (PK-like)"/>
    <property type="match status" value="1"/>
</dbReference>
<dbReference type="InterPro" id="IPR000719">
    <property type="entry name" value="Prot_kinase_dom"/>
</dbReference>
<keyword evidence="6" id="KW-0067">ATP-binding</keyword>
<comment type="caution">
    <text evidence="12">The sequence shown here is derived from an EMBL/GenBank/DDBJ whole genome shotgun (WGS) entry which is preliminary data.</text>
</comment>
<dbReference type="PANTHER" id="PTHR43671:SF98">
    <property type="entry name" value="SERINE_THREONINE-PROTEIN KINASE NEK11"/>
    <property type="match status" value="1"/>
</dbReference>
<dbReference type="AlphaFoldDB" id="A0A0R3LK70"/>
<gene>
    <name evidence="12" type="ORF">CQ12_14620</name>
</gene>
<dbReference type="Pfam" id="PF13672">
    <property type="entry name" value="PP2C_2"/>
    <property type="match status" value="1"/>
</dbReference>
<evidence type="ECO:0000256" key="8">
    <source>
        <dbReference type="ARBA" id="ARBA00048679"/>
    </source>
</evidence>
<dbReference type="InterPro" id="IPR011009">
    <property type="entry name" value="Kinase-like_dom_sf"/>
</dbReference>
<proteinExistence type="predicted"/>
<dbReference type="InterPro" id="IPR050660">
    <property type="entry name" value="NEK_Ser/Thr_kinase"/>
</dbReference>
<dbReference type="SMART" id="SM00332">
    <property type="entry name" value="PP2Cc"/>
    <property type="match status" value="1"/>
</dbReference>
<evidence type="ECO:0000256" key="6">
    <source>
        <dbReference type="ARBA" id="ARBA00022840"/>
    </source>
</evidence>
<evidence type="ECO:0000256" key="1">
    <source>
        <dbReference type="ARBA" id="ARBA00012513"/>
    </source>
</evidence>
<dbReference type="EC" id="2.7.11.1" evidence="1"/>